<protein>
    <recommendedName>
        <fullName evidence="2">Peptidase C14 caspase domain-containing protein</fullName>
    </recommendedName>
</protein>
<dbReference type="InterPro" id="IPR018247">
    <property type="entry name" value="EF_Hand_1_Ca_BS"/>
</dbReference>
<dbReference type="RefSeq" id="WP_310367691.1">
    <property type="nucleotide sequence ID" value="NZ_JAVDYB010000001.1"/>
</dbReference>
<gene>
    <name evidence="3" type="ORF">J2S41_002774</name>
</gene>
<dbReference type="PROSITE" id="PS00018">
    <property type="entry name" value="EF_HAND_1"/>
    <property type="match status" value="1"/>
</dbReference>
<name>A0AAE4C8Y1_9ACTN</name>
<sequence>MIGNSTYPADEHNLQPLKGPVRDIAALHRALADPRTGMFADLDVTLLPEATSGRAIRALGRFFGAATRDDVLLFFFSGHGRLDRDGRLHLCMQDTDSTDLLATAVSSARINEFADASRARNIVIILDCCHAGAFRGGDVPDAVAGPGRYVLTSCRGTQLADDATVDNGTSVFTQHLVDGLLTAAPDHDGDGYVGFSDLYTYVDRRMRASAKQIPQRRVDGDGDVRLARRPEGAAPPAPPPPPRAPARRWRTPIIILAAAGAVVASLLIWRYGTTPTDADYTATAPWRLRIEGNQVSDGCTVTLTDARTGEEIPLPDDVYGTRTYQIHHTGSFRWQANDAACRMIPLAGSGGATLPFALLQSTGDSDVFAAPGRVSVQVRDFNSNPRCDIRLHDPADGAAVDVATAEPGAATVVLDPRGRDRVYVGDTWCGVLISVAP</sequence>
<proteinExistence type="predicted"/>
<dbReference type="Pfam" id="PF00656">
    <property type="entry name" value="Peptidase_C14"/>
    <property type="match status" value="1"/>
</dbReference>
<dbReference type="InterPro" id="IPR011600">
    <property type="entry name" value="Pept_C14_caspase"/>
</dbReference>
<dbReference type="NCBIfam" id="NF047832">
    <property type="entry name" value="caspase_w_EACC1"/>
    <property type="match status" value="1"/>
</dbReference>
<dbReference type="EMBL" id="JAVDYB010000001">
    <property type="protein sequence ID" value="MDR7275996.1"/>
    <property type="molecule type" value="Genomic_DNA"/>
</dbReference>
<feature type="domain" description="Peptidase C14 caspase" evidence="2">
    <location>
        <begin position="2"/>
        <end position="215"/>
    </location>
</feature>
<dbReference type="GO" id="GO:0004197">
    <property type="term" value="F:cysteine-type endopeptidase activity"/>
    <property type="evidence" value="ECO:0007669"/>
    <property type="project" value="InterPro"/>
</dbReference>
<dbReference type="Gene3D" id="3.40.50.1460">
    <property type="match status" value="1"/>
</dbReference>
<dbReference type="Proteomes" id="UP001183643">
    <property type="component" value="Unassembled WGS sequence"/>
</dbReference>
<comment type="caution">
    <text evidence="3">The sequence shown here is derived from an EMBL/GenBank/DDBJ whole genome shotgun (WGS) entry which is preliminary data.</text>
</comment>
<accession>A0AAE4C8Y1</accession>
<reference evidence="3" key="1">
    <citation type="submission" date="2023-07" db="EMBL/GenBank/DDBJ databases">
        <title>Sequencing the genomes of 1000 actinobacteria strains.</title>
        <authorList>
            <person name="Klenk H.-P."/>
        </authorList>
    </citation>
    <scope>NUCLEOTIDE SEQUENCE</scope>
    <source>
        <strain evidence="3">DSM 44707</strain>
    </source>
</reference>
<dbReference type="AlphaFoldDB" id="A0AAE4C8Y1"/>
<dbReference type="GO" id="GO:0006508">
    <property type="term" value="P:proteolysis"/>
    <property type="evidence" value="ECO:0007669"/>
    <property type="project" value="InterPro"/>
</dbReference>
<evidence type="ECO:0000313" key="4">
    <source>
        <dbReference type="Proteomes" id="UP001183643"/>
    </source>
</evidence>
<evidence type="ECO:0000256" key="1">
    <source>
        <dbReference type="SAM" id="MobiDB-lite"/>
    </source>
</evidence>
<feature type="compositionally biased region" description="Pro residues" evidence="1">
    <location>
        <begin position="233"/>
        <end position="244"/>
    </location>
</feature>
<evidence type="ECO:0000259" key="2">
    <source>
        <dbReference type="Pfam" id="PF00656"/>
    </source>
</evidence>
<dbReference type="SUPFAM" id="SSF52129">
    <property type="entry name" value="Caspase-like"/>
    <property type="match status" value="1"/>
</dbReference>
<feature type="compositionally biased region" description="Basic and acidic residues" evidence="1">
    <location>
        <begin position="216"/>
        <end position="231"/>
    </location>
</feature>
<keyword evidence="4" id="KW-1185">Reference proteome</keyword>
<feature type="region of interest" description="Disordered" evidence="1">
    <location>
        <begin position="211"/>
        <end position="246"/>
    </location>
</feature>
<organism evidence="3 4">
    <name type="scientific">Catenuloplanes atrovinosus</name>
    <dbReference type="NCBI Taxonomy" id="137266"/>
    <lineage>
        <taxon>Bacteria</taxon>
        <taxon>Bacillati</taxon>
        <taxon>Actinomycetota</taxon>
        <taxon>Actinomycetes</taxon>
        <taxon>Micromonosporales</taxon>
        <taxon>Micromonosporaceae</taxon>
        <taxon>Catenuloplanes</taxon>
    </lineage>
</organism>
<dbReference type="InterPro" id="IPR029030">
    <property type="entry name" value="Caspase-like_dom_sf"/>
</dbReference>
<evidence type="ECO:0000313" key="3">
    <source>
        <dbReference type="EMBL" id="MDR7275996.1"/>
    </source>
</evidence>